<keyword evidence="1" id="KW-1133">Transmembrane helix</keyword>
<keyword evidence="3" id="KW-1185">Reference proteome</keyword>
<evidence type="ECO:0000256" key="1">
    <source>
        <dbReference type="SAM" id="Phobius"/>
    </source>
</evidence>
<dbReference type="Proteomes" id="UP001500827">
    <property type="component" value="Unassembled WGS sequence"/>
</dbReference>
<dbReference type="EMBL" id="BAABBM010000001">
    <property type="protein sequence ID" value="GAA3901592.1"/>
    <property type="molecule type" value="Genomic_DNA"/>
</dbReference>
<sequence length="79" mass="8806">MMVAFGVAKPFMDFVLNLHFVELQHELMPYSLMTAGALVVLTFVLGAMFGLMFAIVWNWLGSGTQIDELPARKGLLRSD</sequence>
<evidence type="ECO:0000313" key="3">
    <source>
        <dbReference type="Proteomes" id="UP001500827"/>
    </source>
</evidence>
<accession>A0ABP7LGV8</accession>
<name>A0ABP7LGV8_9SPHN</name>
<organism evidence="2 3">
    <name type="scientific">Sphingomonas limnosediminicola</name>
    <dbReference type="NCBI Taxonomy" id="940133"/>
    <lineage>
        <taxon>Bacteria</taxon>
        <taxon>Pseudomonadati</taxon>
        <taxon>Pseudomonadota</taxon>
        <taxon>Alphaproteobacteria</taxon>
        <taxon>Sphingomonadales</taxon>
        <taxon>Sphingomonadaceae</taxon>
        <taxon>Sphingomonas</taxon>
    </lineage>
</organism>
<keyword evidence="1" id="KW-0812">Transmembrane</keyword>
<gene>
    <name evidence="2" type="ORF">GCM10022276_20430</name>
</gene>
<comment type="caution">
    <text evidence="2">The sequence shown here is derived from an EMBL/GenBank/DDBJ whole genome shotgun (WGS) entry which is preliminary data.</text>
</comment>
<evidence type="ECO:0000313" key="2">
    <source>
        <dbReference type="EMBL" id="GAA3901592.1"/>
    </source>
</evidence>
<reference evidence="3" key="1">
    <citation type="journal article" date="2019" name="Int. J. Syst. Evol. Microbiol.">
        <title>The Global Catalogue of Microorganisms (GCM) 10K type strain sequencing project: providing services to taxonomists for standard genome sequencing and annotation.</title>
        <authorList>
            <consortium name="The Broad Institute Genomics Platform"/>
            <consortium name="The Broad Institute Genome Sequencing Center for Infectious Disease"/>
            <person name="Wu L."/>
            <person name="Ma J."/>
        </authorList>
    </citation>
    <scope>NUCLEOTIDE SEQUENCE [LARGE SCALE GENOMIC DNA]</scope>
    <source>
        <strain evidence="3">JCM 17543</strain>
    </source>
</reference>
<protein>
    <submittedName>
        <fullName evidence="2">Uncharacterized protein</fullName>
    </submittedName>
</protein>
<keyword evidence="1" id="KW-0472">Membrane</keyword>
<feature type="transmembrane region" description="Helical" evidence="1">
    <location>
        <begin position="35"/>
        <end position="60"/>
    </location>
</feature>
<proteinExistence type="predicted"/>